<name>A0A6I4UEK4_9SPHN</name>
<dbReference type="EMBL" id="WTYB01000001">
    <property type="protein sequence ID" value="MXP37330.1"/>
    <property type="molecule type" value="Genomic_DNA"/>
</dbReference>
<evidence type="ECO:0000313" key="1">
    <source>
        <dbReference type="EMBL" id="MBB3775040.1"/>
    </source>
</evidence>
<comment type="caution">
    <text evidence="2">The sequence shown here is derived from an EMBL/GenBank/DDBJ whole genome shotgun (WGS) entry which is preliminary data.</text>
</comment>
<protein>
    <submittedName>
        <fullName evidence="2">Uncharacterized protein</fullName>
    </submittedName>
</protein>
<dbReference type="EMBL" id="JACICE010000001">
    <property type="protein sequence ID" value="MBB3775040.1"/>
    <property type="molecule type" value="Genomic_DNA"/>
</dbReference>
<evidence type="ECO:0000313" key="4">
    <source>
        <dbReference type="Proteomes" id="UP000548685"/>
    </source>
</evidence>
<sequence length="204" mass="22760">MSEGDVGSVIVLHIDELESAIRHAQNAMDAHLGRAVAELLDDRRRAFGWEGKIGTELDSPIWLAPPEWRIANDEDDNFDLFVNLDRSFCLDGEPPSTWVGTFCGFAGSQLQLEITSDSLGRGAWKKLLRDEAKTMEQLRDMGFRCDPKDGLLAALVTIDRSELAKAFSEDDFEEALAPIVKTLDRIQSARKILDKLVSAIRKKS</sequence>
<evidence type="ECO:0000313" key="3">
    <source>
        <dbReference type="Proteomes" id="UP000430021"/>
    </source>
</evidence>
<dbReference type="RefSeq" id="WP_160759474.1">
    <property type="nucleotide sequence ID" value="NZ_BAAADZ010000002.1"/>
</dbReference>
<proteinExistence type="predicted"/>
<keyword evidence="4" id="KW-1185">Reference proteome</keyword>
<reference evidence="2 3" key="1">
    <citation type="submission" date="2019-12" db="EMBL/GenBank/DDBJ databases">
        <title>Genomic-based taxomic classification of the family Erythrobacteraceae.</title>
        <authorList>
            <person name="Xu L."/>
        </authorList>
    </citation>
    <scope>NUCLEOTIDE SEQUENCE [LARGE SCALE GENOMIC DNA]</scope>
    <source>
        <strain evidence="2 3">JCM 10282</strain>
    </source>
</reference>
<dbReference type="AlphaFoldDB" id="A0A6I4UEK4"/>
<evidence type="ECO:0000313" key="2">
    <source>
        <dbReference type="EMBL" id="MXP37330.1"/>
    </source>
</evidence>
<reference evidence="1 4" key="2">
    <citation type="submission" date="2020-08" db="EMBL/GenBank/DDBJ databases">
        <title>Genomic Encyclopedia of Type Strains, Phase IV (KMG-IV): sequencing the most valuable type-strain genomes for metagenomic binning, comparative biology and taxonomic classification.</title>
        <authorList>
            <person name="Goeker M."/>
        </authorList>
    </citation>
    <scope>NUCLEOTIDE SEQUENCE [LARGE SCALE GENOMIC DNA]</scope>
    <source>
        <strain evidence="1 4">DSM 8510</strain>
    </source>
</reference>
<dbReference type="OrthoDB" id="7594812at2"/>
<accession>A0A6I4UEK4</accession>
<gene>
    <name evidence="1" type="ORF">FHS52_000983</name>
    <name evidence="2" type="ORF">GRI59_01725</name>
</gene>
<organism evidence="2 3">
    <name type="scientific">Erythrobacter ramosus</name>
    <dbReference type="NCBI Taxonomy" id="35811"/>
    <lineage>
        <taxon>Bacteria</taxon>
        <taxon>Pseudomonadati</taxon>
        <taxon>Pseudomonadota</taxon>
        <taxon>Alphaproteobacteria</taxon>
        <taxon>Sphingomonadales</taxon>
        <taxon>Erythrobacteraceae</taxon>
        <taxon>Erythrobacter/Porphyrobacter group</taxon>
        <taxon>Erythrobacter</taxon>
    </lineage>
</organism>
<dbReference type="Proteomes" id="UP000430021">
    <property type="component" value="Unassembled WGS sequence"/>
</dbReference>
<dbReference type="Proteomes" id="UP000548685">
    <property type="component" value="Unassembled WGS sequence"/>
</dbReference>